<keyword evidence="1" id="KW-0472">Membrane</keyword>
<sequence length="84" mass="9324">MPQPSLVKLFTQHPETVGETYGEHFGVAMRYSGRMFAASFCAFVHAFLPFCFEKTASTMARRMVADMDRRSAHPAAPVQVAPAE</sequence>
<dbReference type="STRING" id="1526658.BHK69_18355"/>
<dbReference type="KEGG" id="bvv:BHK69_18355"/>
<evidence type="ECO:0000313" key="2">
    <source>
        <dbReference type="EMBL" id="AOO82139.1"/>
    </source>
</evidence>
<protein>
    <recommendedName>
        <fullName evidence="4">Capsule biosynthesis protein</fullName>
    </recommendedName>
</protein>
<accession>A0A1D7U436</accession>
<name>A0A1D7U436_9HYPH</name>
<evidence type="ECO:0008006" key="4">
    <source>
        <dbReference type="Google" id="ProtNLM"/>
    </source>
</evidence>
<reference evidence="2 3" key="1">
    <citation type="journal article" date="2015" name="Antonie Van Leeuwenhoek">
        <title>Bosea vaviloviae sp. nov., a new species of slow-growing rhizobia isolated from nodules of the relict species Vavilovia formosa (Stev.) Fed.</title>
        <authorList>
            <person name="Safronova V.I."/>
            <person name="Kuznetsova I.G."/>
            <person name="Sazanova A.L."/>
            <person name="Kimeklis A.K."/>
            <person name="Belimov A.A."/>
            <person name="Andronov E.E."/>
            <person name="Pinaev A.G."/>
            <person name="Chizhevskaya E.P."/>
            <person name="Pukhaev A.R."/>
            <person name="Popov K.P."/>
            <person name="Willems A."/>
            <person name="Tikhonovich I.A."/>
        </authorList>
    </citation>
    <scope>NUCLEOTIDE SEQUENCE [LARGE SCALE GENOMIC DNA]</scope>
    <source>
        <strain evidence="2 3">Vaf18</strain>
    </source>
</reference>
<evidence type="ECO:0000313" key="3">
    <source>
        <dbReference type="Proteomes" id="UP000094969"/>
    </source>
</evidence>
<keyword evidence="1" id="KW-0812">Transmembrane</keyword>
<dbReference type="EMBL" id="CP017147">
    <property type="protein sequence ID" value="AOO82139.1"/>
    <property type="molecule type" value="Genomic_DNA"/>
</dbReference>
<organism evidence="2 3">
    <name type="scientific">Bosea vaviloviae</name>
    <dbReference type="NCBI Taxonomy" id="1526658"/>
    <lineage>
        <taxon>Bacteria</taxon>
        <taxon>Pseudomonadati</taxon>
        <taxon>Pseudomonadota</taxon>
        <taxon>Alphaproteobacteria</taxon>
        <taxon>Hyphomicrobiales</taxon>
        <taxon>Boseaceae</taxon>
        <taxon>Bosea</taxon>
    </lineage>
</organism>
<dbReference type="Pfam" id="PF19883">
    <property type="entry name" value="DUF6356"/>
    <property type="match status" value="1"/>
</dbReference>
<proteinExistence type="predicted"/>
<feature type="transmembrane region" description="Helical" evidence="1">
    <location>
        <begin position="35"/>
        <end position="52"/>
    </location>
</feature>
<evidence type="ECO:0000256" key="1">
    <source>
        <dbReference type="SAM" id="Phobius"/>
    </source>
</evidence>
<dbReference type="AlphaFoldDB" id="A0A1D7U436"/>
<dbReference type="RefSeq" id="WP_069691349.1">
    <property type="nucleotide sequence ID" value="NZ_CP017147.1"/>
</dbReference>
<dbReference type="Proteomes" id="UP000094969">
    <property type="component" value="Chromosome"/>
</dbReference>
<dbReference type="InterPro" id="IPR045936">
    <property type="entry name" value="DUF6356"/>
</dbReference>
<keyword evidence="1" id="KW-1133">Transmembrane helix</keyword>
<gene>
    <name evidence="2" type="ORF">BHK69_18355</name>
</gene>
<keyword evidence="3" id="KW-1185">Reference proteome</keyword>